<dbReference type="EMBL" id="CP009819">
    <property type="protein sequence ID" value="ATZ57516.1"/>
    <property type="molecule type" value="Genomic_DNA"/>
</dbReference>
<dbReference type="GeneID" id="36394901"/>
<dbReference type="VEuPathDB" id="FungiDB:Bcin15g00910"/>
<dbReference type="RefSeq" id="XP_024553195.1">
    <property type="nucleotide sequence ID" value="XM_024697380.1"/>
</dbReference>
<organism evidence="1 2">
    <name type="scientific">Botryotinia fuckeliana (strain B05.10)</name>
    <name type="common">Noble rot fungus</name>
    <name type="synonym">Botrytis cinerea</name>
    <dbReference type="NCBI Taxonomy" id="332648"/>
    <lineage>
        <taxon>Eukaryota</taxon>
        <taxon>Fungi</taxon>
        <taxon>Dikarya</taxon>
        <taxon>Ascomycota</taxon>
        <taxon>Pezizomycotina</taxon>
        <taxon>Leotiomycetes</taxon>
        <taxon>Helotiales</taxon>
        <taxon>Sclerotiniaceae</taxon>
        <taxon>Botrytis</taxon>
    </lineage>
</organism>
<sequence length="76" mass="8601">MGLPNSSLKFGYNLYLQINIFSPQHLSLISRITAIPNRHQFLVNESSCFGIMFKTGQDGFDHVNTVIIRIIMETAT</sequence>
<accession>A0A384K3V8</accession>
<keyword evidence="2" id="KW-1185">Reference proteome</keyword>
<gene>
    <name evidence="1" type="ORF">BCIN_15g00910</name>
</gene>
<evidence type="ECO:0000313" key="2">
    <source>
        <dbReference type="Proteomes" id="UP000001798"/>
    </source>
</evidence>
<reference evidence="1 2" key="3">
    <citation type="journal article" date="2017" name="Mol. Plant Pathol.">
        <title>A gapless genome sequence of the fungus Botrytis cinerea.</title>
        <authorList>
            <person name="Van Kan J.A."/>
            <person name="Stassen J.H."/>
            <person name="Mosbach A."/>
            <person name="Van Der Lee T.A."/>
            <person name="Faino L."/>
            <person name="Farmer A.D."/>
            <person name="Papasotiriou D.G."/>
            <person name="Zhou S."/>
            <person name="Seidl M.F."/>
            <person name="Cottam E."/>
            <person name="Edel D."/>
            <person name="Hahn M."/>
            <person name="Schwartz D.C."/>
            <person name="Dietrich R.A."/>
            <person name="Widdison S."/>
            <person name="Scalliet G."/>
        </authorList>
    </citation>
    <scope>NUCLEOTIDE SEQUENCE [LARGE SCALE GENOMIC DNA]</scope>
    <source>
        <strain evidence="1 2">B05.10</strain>
    </source>
</reference>
<dbReference type="Proteomes" id="UP000001798">
    <property type="component" value="Chromosome 15"/>
</dbReference>
<dbReference type="AlphaFoldDB" id="A0A384K3V8"/>
<protein>
    <submittedName>
        <fullName evidence="1">Uncharacterized protein</fullName>
    </submittedName>
</protein>
<reference evidence="1 2" key="2">
    <citation type="journal article" date="2012" name="Eukaryot. Cell">
        <title>Genome update of Botrytis cinerea strains B05.10 and T4.</title>
        <authorList>
            <person name="Staats M."/>
            <person name="van Kan J.A."/>
        </authorList>
    </citation>
    <scope>NUCLEOTIDE SEQUENCE [LARGE SCALE GENOMIC DNA]</scope>
    <source>
        <strain evidence="1 2">B05.10</strain>
    </source>
</reference>
<reference evidence="1 2" key="1">
    <citation type="journal article" date="2011" name="PLoS Genet.">
        <title>Genomic analysis of the necrotrophic fungal pathogens Sclerotinia sclerotiorum and Botrytis cinerea.</title>
        <authorList>
            <person name="Amselem J."/>
            <person name="Cuomo C.A."/>
            <person name="van Kan J.A."/>
            <person name="Viaud M."/>
            <person name="Benito E.P."/>
            <person name="Couloux A."/>
            <person name="Coutinho P.M."/>
            <person name="de Vries R.P."/>
            <person name="Dyer P.S."/>
            <person name="Fillinger S."/>
            <person name="Fournier E."/>
            <person name="Gout L."/>
            <person name="Hahn M."/>
            <person name="Kohn L."/>
            <person name="Lapalu N."/>
            <person name="Plummer K.M."/>
            <person name="Pradier J.M."/>
            <person name="Quevillon E."/>
            <person name="Sharon A."/>
            <person name="Simon A."/>
            <person name="ten Have A."/>
            <person name="Tudzynski B."/>
            <person name="Tudzynski P."/>
            <person name="Wincker P."/>
            <person name="Andrew M."/>
            <person name="Anthouard V."/>
            <person name="Beever R.E."/>
            <person name="Beffa R."/>
            <person name="Benoit I."/>
            <person name="Bouzid O."/>
            <person name="Brault B."/>
            <person name="Chen Z."/>
            <person name="Choquer M."/>
            <person name="Collemare J."/>
            <person name="Cotton P."/>
            <person name="Danchin E.G."/>
            <person name="Da Silva C."/>
            <person name="Gautier A."/>
            <person name="Giraud C."/>
            <person name="Giraud T."/>
            <person name="Gonzalez C."/>
            <person name="Grossetete S."/>
            <person name="Guldener U."/>
            <person name="Henrissat B."/>
            <person name="Howlett B.J."/>
            <person name="Kodira C."/>
            <person name="Kretschmer M."/>
            <person name="Lappartient A."/>
            <person name="Leroch M."/>
            <person name="Levis C."/>
            <person name="Mauceli E."/>
            <person name="Neuveglise C."/>
            <person name="Oeser B."/>
            <person name="Pearson M."/>
            <person name="Poulain J."/>
            <person name="Poussereau N."/>
            <person name="Quesneville H."/>
            <person name="Rascle C."/>
            <person name="Schumacher J."/>
            <person name="Segurens B."/>
            <person name="Sexton A."/>
            <person name="Silva E."/>
            <person name="Sirven C."/>
            <person name="Soanes D.M."/>
            <person name="Talbot N.J."/>
            <person name="Templeton M."/>
            <person name="Yandava C."/>
            <person name="Yarden O."/>
            <person name="Zeng Q."/>
            <person name="Rollins J.A."/>
            <person name="Lebrun M.H."/>
            <person name="Dickman M."/>
        </authorList>
    </citation>
    <scope>NUCLEOTIDE SEQUENCE [LARGE SCALE GENOMIC DNA]</scope>
    <source>
        <strain evidence="1 2">B05.10</strain>
    </source>
</reference>
<proteinExistence type="predicted"/>
<dbReference type="KEGG" id="bfu:BCIN_15g00910"/>
<name>A0A384K3V8_BOTFB</name>
<evidence type="ECO:0000313" key="1">
    <source>
        <dbReference type="EMBL" id="ATZ57516.1"/>
    </source>
</evidence>